<dbReference type="InterPro" id="IPR007569">
    <property type="entry name" value="DUF559"/>
</dbReference>
<feature type="domain" description="AbiEi antitoxin N-terminal" evidence="2">
    <location>
        <begin position="3"/>
        <end position="39"/>
    </location>
</feature>
<dbReference type="Proteomes" id="UP000234560">
    <property type="component" value="Chromosome"/>
</dbReference>
<protein>
    <submittedName>
        <fullName evidence="3">DUF559 domain-containing protein</fullName>
    </submittedName>
</protein>
<dbReference type="AlphaFoldDB" id="A0AAF0YS17"/>
<dbReference type="Gene3D" id="3.40.960.10">
    <property type="entry name" value="VSR Endonuclease"/>
    <property type="match status" value="1"/>
</dbReference>
<accession>A0AAF0YS17</accession>
<sequence length="293" mass="33713">MEGSFITTEQLKNQGLSRRQIAQNLDSGELFRVRRGWYCTHQPTTFDQLLVLQKMHPEIVFTGKTALALHMHELPEGEIEALVPKSKRAPVIKGVKVTRSRCLRSENVFVFRCVSMIEAAATVPAEERPPQLTRLLNEHYAKKQGKAKWNKDVKHLRKRCMAPIIKKEFPLVVPGCYSQQELHVAQGLITRGYEVEICHVVGGYMFDIWVKDTDVLAEVDSFAFHDGPSHHFEFRKDRWKQNAATMEGYRVLRFSTEDTFRYLPLVIEEIVRAVQFKSSTTPPLWTWSEGDAA</sequence>
<proteinExistence type="predicted"/>
<dbReference type="RefSeq" id="WP_101677684.1">
    <property type="nucleotide sequence ID" value="NZ_CP136958.1"/>
</dbReference>
<dbReference type="EMBL" id="CP136958">
    <property type="protein sequence ID" value="WOT01691.1"/>
    <property type="molecule type" value="Genomic_DNA"/>
</dbReference>
<dbReference type="Pfam" id="PF04480">
    <property type="entry name" value="DUF559"/>
    <property type="match status" value="1"/>
</dbReference>
<dbReference type="InterPro" id="IPR025159">
    <property type="entry name" value="AbiEi_N"/>
</dbReference>
<dbReference type="InterPro" id="IPR011335">
    <property type="entry name" value="Restrct_endonuc-II-like"/>
</dbReference>
<evidence type="ECO:0000259" key="2">
    <source>
        <dbReference type="Pfam" id="PF13338"/>
    </source>
</evidence>
<gene>
    <name evidence="3" type="ORF">CYJ47_10520</name>
</gene>
<organism evidence="3 4">
    <name type="scientific">Corynebacterium pyruviciproducens</name>
    <dbReference type="NCBI Taxonomy" id="598660"/>
    <lineage>
        <taxon>Bacteria</taxon>
        <taxon>Bacillati</taxon>
        <taxon>Actinomycetota</taxon>
        <taxon>Actinomycetes</taxon>
        <taxon>Mycobacteriales</taxon>
        <taxon>Corynebacteriaceae</taxon>
        <taxon>Corynebacterium</taxon>
    </lineage>
</organism>
<name>A0AAF0YS17_9CORY</name>
<dbReference type="Pfam" id="PF13338">
    <property type="entry name" value="AbiEi_4"/>
    <property type="match status" value="1"/>
</dbReference>
<feature type="domain" description="DUF559" evidence="1">
    <location>
        <begin position="197"/>
        <end position="274"/>
    </location>
</feature>
<reference evidence="3" key="1">
    <citation type="submission" date="2017-12" db="EMBL/GenBank/DDBJ databases">
        <authorList>
            <person name="Thomas-White K."/>
            <person name="Wolfe A.J."/>
        </authorList>
    </citation>
    <scope>NUCLEOTIDE SEQUENCE</scope>
    <source>
        <strain evidence="3">UMB0763</strain>
    </source>
</reference>
<evidence type="ECO:0000259" key="1">
    <source>
        <dbReference type="Pfam" id="PF04480"/>
    </source>
</evidence>
<reference evidence="3" key="2">
    <citation type="submission" date="2023-10" db="EMBL/GenBank/DDBJ databases">
        <authorList>
            <person name="Choi B."/>
        </authorList>
    </citation>
    <scope>NUCLEOTIDE SEQUENCE</scope>
    <source>
        <strain evidence="3">UMB0763</strain>
    </source>
</reference>
<dbReference type="KEGG" id="cpyr:CYJ47_10520"/>
<evidence type="ECO:0000313" key="4">
    <source>
        <dbReference type="Proteomes" id="UP000234560"/>
    </source>
</evidence>
<dbReference type="SUPFAM" id="SSF52980">
    <property type="entry name" value="Restriction endonuclease-like"/>
    <property type="match status" value="1"/>
</dbReference>
<evidence type="ECO:0000313" key="3">
    <source>
        <dbReference type="EMBL" id="WOT01691.1"/>
    </source>
</evidence>